<dbReference type="GO" id="GO:0008270">
    <property type="term" value="F:zinc ion binding"/>
    <property type="evidence" value="ECO:0007669"/>
    <property type="project" value="InterPro"/>
</dbReference>
<reference evidence="7 8" key="1">
    <citation type="journal article" date="2016" name="Proc. Natl. Acad. Sci. U.S.A.">
        <title>Comparative genomics of biotechnologically important yeasts.</title>
        <authorList>
            <person name="Riley R."/>
            <person name="Haridas S."/>
            <person name="Wolfe K.H."/>
            <person name="Lopes M.R."/>
            <person name="Hittinger C.T."/>
            <person name="Goeker M."/>
            <person name="Salamov A.A."/>
            <person name="Wisecaver J.H."/>
            <person name="Long T.M."/>
            <person name="Calvey C.H."/>
            <person name="Aerts A.L."/>
            <person name="Barry K.W."/>
            <person name="Choi C."/>
            <person name="Clum A."/>
            <person name="Coughlan A.Y."/>
            <person name="Deshpande S."/>
            <person name="Douglass A.P."/>
            <person name="Hanson S.J."/>
            <person name="Klenk H.-P."/>
            <person name="LaButti K.M."/>
            <person name="Lapidus A."/>
            <person name="Lindquist E.A."/>
            <person name="Lipzen A.M."/>
            <person name="Meier-Kolthoff J.P."/>
            <person name="Ohm R.A."/>
            <person name="Otillar R.P."/>
            <person name="Pangilinan J.L."/>
            <person name="Peng Y."/>
            <person name="Rokas A."/>
            <person name="Rosa C.A."/>
            <person name="Scheuner C."/>
            <person name="Sibirny A.A."/>
            <person name="Slot J.C."/>
            <person name="Stielow J.B."/>
            <person name="Sun H."/>
            <person name="Kurtzman C.P."/>
            <person name="Blackwell M."/>
            <person name="Grigoriev I.V."/>
            <person name="Jeffries T.W."/>
        </authorList>
    </citation>
    <scope>NUCLEOTIDE SEQUENCE [LARGE SCALE GENOMIC DNA]</scope>
    <source>
        <strain evidence="7 8">NRRL Y-11557</strain>
    </source>
</reference>
<feature type="region of interest" description="Disordered" evidence="5">
    <location>
        <begin position="417"/>
        <end position="439"/>
    </location>
</feature>
<feature type="region of interest" description="Disordered" evidence="5">
    <location>
        <begin position="808"/>
        <end position="844"/>
    </location>
</feature>
<feature type="compositionally biased region" description="Basic and acidic residues" evidence="5">
    <location>
        <begin position="196"/>
        <end position="214"/>
    </location>
</feature>
<dbReference type="PANTHER" id="PTHR47424:SF6">
    <property type="entry name" value="PROLINE UTILIZATION TRANS-ACTIVATOR"/>
    <property type="match status" value="1"/>
</dbReference>
<feature type="region of interest" description="Disordered" evidence="5">
    <location>
        <begin position="1016"/>
        <end position="1042"/>
    </location>
</feature>
<evidence type="ECO:0000259" key="6">
    <source>
        <dbReference type="PROSITE" id="PS50048"/>
    </source>
</evidence>
<feature type="compositionally biased region" description="Polar residues" evidence="5">
    <location>
        <begin position="186"/>
        <end position="195"/>
    </location>
</feature>
<keyword evidence="4" id="KW-0539">Nucleus</keyword>
<dbReference type="GO" id="GO:0003677">
    <property type="term" value="F:DNA binding"/>
    <property type="evidence" value="ECO:0007669"/>
    <property type="project" value="InterPro"/>
</dbReference>
<dbReference type="Pfam" id="PF04082">
    <property type="entry name" value="Fungal_trans"/>
    <property type="match status" value="1"/>
</dbReference>
<proteinExistence type="predicted"/>
<dbReference type="Proteomes" id="UP000094385">
    <property type="component" value="Unassembled WGS sequence"/>
</dbReference>
<feature type="compositionally biased region" description="Low complexity" evidence="5">
    <location>
        <begin position="1016"/>
        <end position="1033"/>
    </location>
</feature>
<dbReference type="OrthoDB" id="3364175at2759"/>
<dbReference type="EMBL" id="KV454300">
    <property type="protein sequence ID" value="ODQ70563.1"/>
    <property type="molecule type" value="Genomic_DNA"/>
</dbReference>
<feature type="compositionally biased region" description="Basic and acidic residues" evidence="5">
    <location>
        <begin position="174"/>
        <end position="184"/>
    </location>
</feature>
<dbReference type="InterPro" id="IPR007219">
    <property type="entry name" value="XnlR_reg_dom"/>
</dbReference>
<keyword evidence="3" id="KW-0804">Transcription</keyword>
<dbReference type="InterPro" id="IPR036864">
    <property type="entry name" value="Zn2-C6_fun-type_DNA-bd_sf"/>
</dbReference>
<evidence type="ECO:0000256" key="2">
    <source>
        <dbReference type="ARBA" id="ARBA00023015"/>
    </source>
</evidence>
<dbReference type="CDD" id="cd12148">
    <property type="entry name" value="fungal_TF_MHR"/>
    <property type="match status" value="1"/>
</dbReference>
<dbReference type="Gene3D" id="4.10.240.10">
    <property type="entry name" value="Zn(2)-C6 fungal-type DNA-binding domain"/>
    <property type="match status" value="1"/>
</dbReference>
<evidence type="ECO:0000256" key="3">
    <source>
        <dbReference type="ARBA" id="ARBA00023163"/>
    </source>
</evidence>
<organism evidence="7 8">
    <name type="scientific">Lipomyces starkeyi NRRL Y-11557</name>
    <dbReference type="NCBI Taxonomy" id="675824"/>
    <lineage>
        <taxon>Eukaryota</taxon>
        <taxon>Fungi</taxon>
        <taxon>Dikarya</taxon>
        <taxon>Ascomycota</taxon>
        <taxon>Saccharomycotina</taxon>
        <taxon>Lipomycetes</taxon>
        <taxon>Lipomycetales</taxon>
        <taxon>Lipomycetaceae</taxon>
        <taxon>Lipomyces</taxon>
    </lineage>
</organism>
<dbReference type="PROSITE" id="PS50048">
    <property type="entry name" value="ZN2_CY6_FUNGAL_2"/>
    <property type="match status" value="1"/>
</dbReference>
<keyword evidence="1" id="KW-0479">Metal-binding</keyword>
<keyword evidence="8" id="KW-1185">Reference proteome</keyword>
<feature type="region of interest" description="Disordered" evidence="5">
    <location>
        <begin position="1"/>
        <end position="85"/>
    </location>
</feature>
<evidence type="ECO:0000313" key="8">
    <source>
        <dbReference type="Proteomes" id="UP000094385"/>
    </source>
</evidence>
<dbReference type="PROSITE" id="PS00463">
    <property type="entry name" value="ZN2_CY6_FUNGAL_1"/>
    <property type="match status" value="1"/>
</dbReference>
<feature type="compositionally biased region" description="Polar residues" evidence="5">
    <location>
        <begin position="808"/>
        <end position="822"/>
    </location>
</feature>
<dbReference type="AlphaFoldDB" id="A0A1E3PYN6"/>
<dbReference type="InterPro" id="IPR001138">
    <property type="entry name" value="Zn2Cys6_DnaBD"/>
</dbReference>
<dbReference type="GO" id="GO:0000981">
    <property type="term" value="F:DNA-binding transcription factor activity, RNA polymerase II-specific"/>
    <property type="evidence" value="ECO:0007669"/>
    <property type="project" value="InterPro"/>
</dbReference>
<keyword evidence="2" id="KW-0805">Transcription regulation</keyword>
<dbReference type="SUPFAM" id="SSF57701">
    <property type="entry name" value="Zn2/Cys6 DNA-binding domain"/>
    <property type="match status" value="1"/>
</dbReference>
<dbReference type="STRING" id="675824.A0A1E3PYN6"/>
<sequence length="1095" mass="119995">MCPAAVSLSSEDNVSNHQNLPVMSAPSPSESIAMSSHSPPTARSSVIKAGSSEPSSTRAKFTSKIVGRVGSAPRSPATATNTPSSAELRKLKRRVDPAKRKRIALACDSCKRRKQKCNGDHPCSICQKKNFVCHYTPTKSDILPGRTPSVAFSSPSPPTAGDADDAMSVTTETASEHPRGDRPSSKRQSSIASHASTEHSEEQLTSTKHKESASRKHNVSNESSLSDSSASNLASPDTSLPSPPEVQPHQQQQPYHRKRSHSRSEYQVETVGDGRNTRLLWDEKGHLRYMGESGVLSFLEQSRKAFRKVMGDSTFTLDPAQFRFIDGPTHTASIIPLQLPPRSLTNELIQAFEDNVQAFDYVFDMDHFRYQVAQTYRNPMGAPRHWLCLLHFTCALGAIFVSSKQELDTEKINIPPFSGISDSQPNGANIHDNPKESSSRSLIDPALFFESGLGLMNDAAEDGELWVVQAYLLMCLYYQIICKRNASWIQLGSAIRFAQALGMHRKCVNMTFPKPQRIMRQRLWRTLYIQDRFWSSSLGRPLAIDDCDWDDRDTSELILLDRTVVELSKLCEIIGDICLLVYRPQSISSSTSQRLATRLREWSDGLPPDIQLLSLHLNTPDGRKLSVSSIANEDSRRQMIRNQGLLRLHLTHLNSIILLTRPFFLLMVAKTPSEIPAQAKTVSRLSSACVLCAARSVDLVMTFFAQNQQPIRSHLMTYFIFTAGIVLLLESFHQRRSEVESYITRGIFLCIFILGHYGKCDPSAKRYRNILQEMDRAARASRTLNYANAPNGATADNQKKHISQINSLLNNNGPAMPNTTGETPGGTYFMPSPRNSSIRSELSSRKSVDESAVAAAAAAAAAAAQAYQHAANPDYDDEKYLHDMLGYGYSNLMGSDSTTNLSRMFLKAAANDGRYQIPDSPVVVATPAIPATNDDESGIVIPSSVSPFLPPPATATTASTLSNKEGTLNISPADAMSQFLMDDTFGVGGGNSDEPNMEFTFDLDMMDWINLASSSNGASASNMPRNNTSNSNNPADGADSTGTAGFEEAVRRANVELFNGPGGARQGVGVTASAGQPPFYGNDTVFRGLMMNAEY</sequence>
<evidence type="ECO:0000256" key="4">
    <source>
        <dbReference type="ARBA" id="ARBA00023242"/>
    </source>
</evidence>
<dbReference type="PANTHER" id="PTHR47424">
    <property type="entry name" value="REGULATORY PROTEIN GAL4"/>
    <property type="match status" value="1"/>
</dbReference>
<dbReference type="GO" id="GO:0006351">
    <property type="term" value="P:DNA-templated transcription"/>
    <property type="evidence" value="ECO:0007669"/>
    <property type="project" value="InterPro"/>
</dbReference>
<accession>A0A1E3PYN6</accession>
<evidence type="ECO:0000256" key="5">
    <source>
        <dbReference type="SAM" id="MobiDB-lite"/>
    </source>
</evidence>
<name>A0A1E3PYN6_LIPST</name>
<feature type="region of interest" description="Disordered" evidence="5">
    <location>
        <begin position="140"/>
        <end position="271"/>
    </location>
</feature>
<dbReference type="SMART" id="SM00066">
    <property type="entry name" value="GAL4"/>
    <property type="match status" value="1"/>
</dbReference>
<feature type="compositionally biased region" description="Polar residues" evidence="5">
    <location>
        <begin position="7"/>
        <end position="44"/>
    </location>
</feature>
<feature type="compositionally biased region" description="Low complexity" evidence="5">
    <location>
        <begin position="220"/>
        <end position="235"/>
    </location>
</feature>
<feature type="compositionally biased region" description="Low complexity" evidence="5">
    <location>
        <begin position="832"/>
        <end position="841"/>
    </location>
</feature>
<dbReference type="SMART" id="SM00906">
    <property type="entry name" value="Fungal_trans"/>
    <property type="match status" value="1"/>
</dbReference>
<feature type="domain" description="Zn(2)-C6 fungal-type" evidence="6">
    <location>
        <begin position="106"/>
        <end position="135"/>
    </location>
</feature>
<evidence type="ECO:0000313" key="7">
    <source>
        <dbReference type="EMBL" id="ODQ70563.1"/>
    </source>
</evidence>
<dbReference type="CDD" id="cd00067">
    <property type="entry name" value="GAL4"/>
    <property type="match status" value="1"/>
</dbReference>
<protein>
    <recommendedName>
        <fullName evidence="6">Zn(2)-C6 fungal-type domain-containing protein</fullName>
    </recommendedName>
</protein>
<gene>
    <name evidence="7" type="ORF">LIPSTDRAFT_6019</name>
</gene>
<evidence type="ECO:0000256" key="1">
    <source>
        <dbReference type="ARBA" id="ARBA00022723"/>
    </source>
</evidence>
<dbReference type="InterPro" id="IPR051127">
    <property type="entry name" value="Fungal_SecMet_Regulators"/>
</dbReference>
<dbReference type="Pfam" id="PF00172">
    <property type="entry name" value="Zn_clus"/>
    <property type="match status" value="1"/>
</dbReference>